<organism evidence="1">
    <name type="scientific">marine metagenome</name>
    <dbReference type="NCBI Taxonomy" id="408172"/>
    <lineage>
        <taxon>unclassified sequences</taxon>
        <taxon>metagenomes</taxon>
        <taxon>ecological metagenomes</taxon>
    </lineage>
</organism>
<dbReference type="AlphaFoldDB" id="A0A381PZK0"/>
<evidence type="ECO:0000313" key="1">
    <source>
        <dbReference type="EMBL" id="SUZ70823.1"/>
    </source>
</evidence>
<proteinExistence type="predicted"/>
<name>A0A381PZK0_9ZZZZ</name>
<reference evidence="1" key="1">
    <citation type="submission" date="2018-05" db="EMBL/GenBank/DDBJ databases">
        <authorList>
            <person name="Lanie J.A."/>
            <person name="Ng W.-L."/>
            <person name="Kazmierczak K.M."/>
            <person name="Andrzejewski T.M."/>
            <person name="Davidsen T.M."/>
            <person name="Wayne K.J."/>
            <person name="Tettelin H."/>
            <person name="Glass J.I."/>
            <person name="Rusch D."/>
            <person name="Podicherti R."/>
            <person name="Tsui H.-C.T."/>
            <person name="Winkler M.E."/>
        </authorList>
    </citation>
    <scope>NUCLEOTIDE SEQUENCE</scope>
</reference>
<accession>A0A381PZK0</accession>
<protein>
    <submittedName>
        <fullName evidence="1">Uncharacterized protein</fullName>
    </submittedName>
</protein>
<sequence length="47" mass="5407">MITDCLVKSQNTRHVCHSRKACPWPDMTEGIYFFSYSHVSGFSPLQT</sequence>
<dbReference type="EMBL" id="UINC01001103">
    <property type="protein sequence ID" value="SUZ70823.1"/>
    <property type="molecule type" value="Genomic_DNA"/>
</dbReference>
<gene>
    <name evidence="1" type="ORF">METZ01_LOCUS23677</name>
</gene>